<dbReference type="RefSeq" id="WP_140196179.1">
    <property type="nucleotide sequence ID" value="NZ_CP065915.1"/>
</dbReference>
<gene>
    <name evidence="3" type="ORF">FHY64_14865</name>
</gene>
<keyword evidence="4" id="KW-1185">Reference proteome</keyword>
<evidence type="ECO:0000313" key="3">
    <source>
        <dbReference type="EMBL" id="TNY31302.1"/>
    </source>
</evidence>
<evidence type="ECO:0000256" key="2">
    <source>
        <dbReference type="SAM" id="SignalP"/>
    </source>
</evidence>
<evidence type="ECO:0000256" key="1">
    <source>
        <dbReference type="SAM" id="Coils"/>
    </source>
</evidence>
<evidence type="ECO:0000313" key="4">
    <source>
        <dbReference type="Proteomes" id="UP000314011"/>
    </source>
</evidence>
<accession>A0A5C5GBF2</accession>
<protein>
    <submittedName>
        <fullName evidence="3">Uncharacterized protein</fullName>
    </submittedName>
</protein>
<name>A0A5C5GBF2_9RHOB</name>
<feature type="signal peptide" evidence="2">
    <location>
        <begin position="1"/>
        <end position="23"/>
    </location>
</feature>
<dbReference type="EMBL" id="VFFF01000002">
    <property type="protein sequence ID" value="TNY31302.1"/>
    <property type="molecule type" value="Genomic_DNA"/>
</dbReference>
<comment type="caution">
    <text evidence="3">The sequence shown here is derived from an EMBL/GenBank/DDBJ whole genome shotgun (WGS) entry which is preliminary data.</text>
</comment>
<keyword evidence="2" id="KW-0732">Signal</keyword>
<organism evidence="3 4">
    <name type="scientific">Pelagovum pacificum</name>
    <dbReference type="NCBI Taxonomy" id="2588711"/>
    <lineage>
        <taxon>Bacteria</taxon>
        <taxon>Pseudomonadati</taxon>
        <taxon>Pseudomonadota</taxon>
        <taxon>Alphaproteobacteria</taxon>
        <taxon>Rhodobacterales</taxon>
        <taxon>Paracoccaceae</taxon>
        <taxon>Pelagovum</taxon>
    </lineage>
</organism>
<dbReference type="AlphaFoldDB" id="A0A5C5GBF2"/>
<proteinExistence type="predicted"/>
<keyword evidence="1" id="KW-0175">Coiled coil</keyword>
<feature type="coiled-coil region" evidence="1">
    <location>
        <begin position="74"/>
        <end position="115"/>
    </location>
</feature>
<reference evidence="3 4" key="1">
    <citation type="submission" date="2019-06" db="EMBL/GenBank/DDBJ databases">
        <title>Genome of new Rhodobacteraceae sp. SM1903.</title>
        <authorList>
            <person name="Ren X."/>
        </authorList>
    </citation>
    <scope>NUCLEOTIDE SEQUENCE [LARGE SCALE GENOMIC DNA]</scope>
    <source>
        <strain evidence="3 4">SM1903</strain>
    </source>
</reference>
<dbReference type="OrthoDB" id="8453292at2"/>
<sequence>MIRSLGLSAVIAFLGFVGSLAQAQSFSCSEGDSGVCLQAGETVCSALGQCVSDNAVCFDRIQCDHEGFTCRSDVTECTAEIAAVAEQMEALQARYAELQAEYRELAEASAALIDDYDDLIECVRDMPVSGDVIDCTY</sequence>
<feature type="chain" id="PRO_5023090535" evidence="2">
    <location>
        <begin position="24"/>
        <end position="137"/>
    </location>
</feature>
<dbReference type="Proteomes" id="UP000314011">
    <property type="component" value="Unassembled WGS sequence"/>
</dbReference>